<organism evidence="8 10">
    <name type="scientific">Limulus polyphemus</name>
    <name type="common">Atlantic horseshoe crab</name>
    <dbReference type="NCBI Taxonomy" id="6850"/>
    <lineage>
        <taxon>Eukaryota</taxon>
        <taxon>Metazoa</taxon>
        <taxon>Ecdysozoa</taxon>
        <taxon>Arthropoda</taxon>
        <taxon>Chelicerata</taxon>
        <taxon>Merostomata</taxon>
        <taxon>Xiphosura</taxon>
        <taxon>Limulidae</taxon>
        <taxon>Limulus</taxon>
    </lineage>
</organism>
<comment type="similarity">
    <text evidence="1">Belongs to the class I-like SAM-binding methyltransferase superfamily. RNA methyltransferase RlmE family.</text>
</comment>
<protein>
    <recommendedName>
        <fullName evidence="6">rRNA methyltransferase 2, mitochondrial</fullName>
    </recommendedName>
</protein>
<dbReference type="RefSeq" id="XP_022253219.1">
    <property type="nucleotide sequence ID" value="XM_022397511.1"/>
</dbReference>
<dbReference type="Proteomes" id="UP000694941">
    <property type="component" value="Unplaced"/>
</dbReference>
<evidence type="ECO:0000313" key="10">
    <source>
        <dbReference type="RefSeq" id="XP_022253219.1"/>
    </source>
</evidence>
<dbReference type="HAMAP" id="MF_01547">
    <property type="entry name" value="RNA_methyltr_E"/>
    <property type="match status" value="1"/>
</dbReference>
<dbReference type="PIRSF" id="PIRSF005461">
    <property type="entry name" value="23S_rRNA_mtase"/>
    <property type="match status" value="1"/>
</dbReference>
<evidence type="ECO:0000256" key="2">
    <source>
        <dbReference type="ARBA" id="ARBA00022552"/>
    </source>
</evidence>
<dbReference type="SUPFAM" id="SSF53335">
    <property type="entry name" value="S-adenosyl-L-methionine-dependent methyltransferases"/>
    <property type="match status" value="1"/>
</dbReference>
<dbReference type="InterPro" id="IPR050082">
    <property type="entry name" value="RNA_methyltr_RlmE"/>
</dbReference>
<dbReference type="GeneID" id="106469098"/>
<dbReference type="InterPro" id="IPR002877">
    <property type="entry name" value="RNA_MeTrfase_FtsJ_dom"/>
</dbReference>
<keyword evidence="2" id="KW-0698">rRNA processing</keyword>
<evidence type="ECO:0000313" key="8">
    <source>
        <dbReference type="Proteomes" id="UP000694941"/>
    </source>
</evidence>
<dbReference type="PANTHER" id="PTHR10920:SF18">
    <property type="entry name" value="RRNA METHYLTRANSFERASE 2, MITOCHONDRIAL"/>
    <property type="match status" value="1"/>
</dbReference>
<evidence type="ECO:0000259" key="7">
    <source>
        <dbReference type="Pfam" id="PF01728"/>
    </source>
</evidence>
<gene>
    <name evidence="9 10" type="primary">LOC106469098</name>
</gene>
<sequence length="251" mass="28327">MFSVFKLPVCLMTTTRSYHVSSFLNKIQPQNLKNKSKSSQEWLSRQLNDPYIKKARYHNYRARSAFKLLEINERFQLLKPGMMVVECGAAPGAWTQVLVEKLNQTSQGKHLKGRVIALDIKSMEPVMGAETISGVDCTEHSTQDKVLKMLGNQKVDIVLSDMAPNATGIKEMDHEQITSLAYSALTFSFNLLQVESGVFLCKIWEGKNTERLASDLKKFFKLVKHVKPASSRTDSSELYFLAKGFRGITVV</sequence>
<keyword evidence="4" id="KW-0808">Transferase</keyword>
<evidence type="ECO:0000256" key="3">
    <source>
        <dbReference type="ARBA" id="ARBA00022603"/>
    </source>
</evidence>
<evidence type="ECO:0000256" key="1">
    <source>
        <dbReference type="ARBA" id="ARBA00009258"/>
    </source>
</evidence>
<dbReference type="Gene3D" id="3.40.50.150">
    <property type="entry name" value="Vaccinia Virus protein VP39"/>
    <property type="match status" value="1"/>
</dbReference>
<reference evidence="9 10" key="1">
    <citation type="submission" date="2025-05" db="UniProtKB">
        <authorList>
            <consortium name="RefSeq"/>
        </authorList>
    </citation>
    <scope>IDENTIFICATION</scope>
    <source>
        <tissue evidence="9 10">Muscle</tissue>
    </source>
</reference>
<keyword evidence="3" id="KW-0489">Methyltransferase</keyword>
<dbReference type="PANTHER" id="PTHR10920">
    <property type="entry name" value="RIBOSOMAL RNA METHYLTRANSFERASE"/>
    <property type="match status" value="1"/>
</dbReference>
<evidence type="ECO:0000256" key="4">
    <source>
        <dbReference type="ARBA" id="ARBA00022679"/>
    </source>
</evidence>
<dbReference type="InterPro" id="IPR029063">
    <property type="entry name" value="SAM-dependent_MTases_sf"/>
</dbReference>
<dbReference type="InterPro" id="IPR015507">
    <property type="entry name" value="rRNA-MeTfrase_E"/>
</dbReference>
<evidence type="ECO:0000313" key="9">
    <source>
        <dbReference type="RefSeq" id="XP_013785007.1"/>
    </source>
</evidence>
<keyword evidence="8" id="KW-1185">Reference proteome</keyword>
<dbReference type="Pfam" id="PF01728">
    <property type="entry name" value="FtsJ"/>
    <property type="match status" value="1"/>
</dbReference>
<evidence type="ECO:0000256" key="6">
    <source>
        <dbReference type="ARBA" id="ARBA00041184"/>
    </source>
</evidence>
<proteinExistence type="inferred from homology"/>
<dbReference type="RefSeq" id="XP_013785007.1">
    <property type="nucleotide sequence ID" value="XM_013929553.2"/>
</dbReference>
<evidence type="ECO:0000256" key="5">
    <source>
        <dbReference type="ARBA" id="ARBA00022691"/>
    </source>
</evidence>
<keyword evidence="5" id="KW-0949">S-adenosyl-L-methionine</keyword>
<name>A0ABM1TBG3_LIMPO</name>
<accession>A0ABM1TBG3</accession>
<feature type="domain" description="Ribosomal RNA methyltransferase FtsJ" evidence="7">
    <location>
        <begin position="60"/>
        <end position="245"/>
    </location>
</feature>